<gene>
    <name evidence="6" type="ORF">ALO81_04878</name>
</gene>
<dbReference type="Gene3D" id="1.10.10.60">
    <property type="entry name" value="Homeodomain-like"/>
    <property type="match status" value="1"/>
</dbReference>
<proteinExistence type="predicted"/>
<evidence type="ECO:0000256" key="3">
    <source>
        <dbReference type="ARBA" id="ARBA00023163"/>
    </source>
</evidence>
<evidence type="ECO:0000313" key="7">
    <source>
        <dbReference type="Proteomes" id="UP000050564"/>
    </source>
</evidence>
<dbReference type="Gene3D" id="1.10.357.10">
    <property type="entry name" value="Tetracycline Repressor, domain 2"/>
    <property type="match status" value="1"/>
</dbReference>
<keyword evidence="3" id="KW-0804">Transcription</keyword>
<accession>A0A0P9LPA5</accession>
<name>A0A0P9LPA5_PSECA</name>
<dbReference type="PROSITE" id="PS50977">
    <property type="entry name" value="HTH_TETR_2"/>
    <property type="match status" value="1"/>
</dbReference>
<keyword evidence="1" id="KW-0805">Transcription regulation</keyword>
<organism evidence="6 7">
    <name type="scientific">Pseudomonas cannabina</name>
    <dbReference type="NCBI Taxonomy" id="86840"/>
    <lineage>
        <taxon>Bacteria</taxon>
        <taxon>Pseudomonadati</taxon>
        <taxon>Pseudomonadota</taxon>
        <taxon>Gammaproteobacteria</taxon>
        <taxon>Pseudomonadales</taxon>
        <taxon>Pseudomonadaceae</taxon>
        <taxon>Pseudomonas</taxon>
    </lineage>
</organism>
<dbReference type="InterPro" id="IPR001647">
    <property type="entry name" value="HTH_TetR"/>
</dbReference>
<evidence type="ECO:0000256" key="1">
    <source>
        <dbReference type="ARBA" id="ARBA00023015"/>
    </source>
</evidence>
<evidence type="ECO:0000256" key="4">
    <source>
        <dbReference type="PROSITE-ProRule" id="PRU00335"/>
    </source>
</evidence>
<dbReference type="Proteomes" id="UP000050564">
    <property type="component" value="Unassembled WGS sequence"/>
</dbReference>
<dbReference type="PANTHER" id="PTHR47506:SF7">
    <property type="entry name" value="TRANSCRIPTIONAL REGULATORY PROTEIN"/>
    <property type="match status" value="1"/>
</dbReference>
<dbReference type="InterPro" id="IPR009057">
    <property type="entry name" value="Homeodomain-like_sf"/>
</dbReference>
<dbReference type="SUPFAM" id="SSF48498">
    <property type="entry name" value="Tetracyclin repressor-like, C-terminal domain"/>
    <property type="match status" value="1"/>
</dbReference>
<comment type="caution">
    <text evidence="6">The sequence shown here is derived from an EMBL/GenBank/DDBJ whole genome shotgun (WGS) entry which is preliminary data.</text>
</comment>
<feature type="domain" description="HTH tetR-type" evidence="5">
    <location>
        <begin position="55"/>
        <end position="115"/>
    </location>
</feature>
<dbReference type="Pfam" id="PF00440">
    <property type="entry name" value="TetR_N"/>
    <property type="match status" value="1"/>
</dbReference>
<protein>
    <submittedName>
        <fullName evidence="6">TetR family transcriptional regulator</fullName>
    </submittedName>
</protein>
<evidence type="ECO:0000313" key="6">
    <source>
        <dbReference type="EMBL" id="KPW76924.1"/>
    </source>
</evidence>
<dbReference type="AlphaFoldDB" id="A0A0P9LPA5"/>
<dbReference type="SUPFAM" id="SSF46689">
    <property type="entry name" value="Homeodomain-like"/>
    <property type="match status" value="1"/>
</dbReference>
<dbReference type="PATRIC" id="fig|86840.3.peg.3728"/>
<reference evidence="6 7" key="1">
    <citation type="submission" date="2015-09" db="EMBL/GenBank/DDBJ databases">
        <title>Genome announcement of multiple Pseudomonas syringae strains.</title>
        <authorList>
            <person name="Thakur S."/>
            <person name="Wang P.W."/>
            <person name="Gong Y."/>
            <person name="Weir B.S."/>
            <person name="Guttman D.S."/>
        </authorList>
    </citation>
    <scope>NUCLEOTIDE SEQUENCE [LARGE SCALE GENOMIC DNA]</scope>
    <source>
        <strain evidence="6 7">ICMP2823</strain>
    </source>
</reference>
<feature type="DNA-binding region" description="H-T-H motif" evidence="4">
    <location>
        <begin position="78"/>
        <end position="97"/>
    </location>
</feature>
<dbReference type="PANTHER" id="PTHR47506">
    <property type="entry name" value="TRANSCRIPTIONAL REGULATORY PROTEIN"/>
    <property type="match status" value="1"/>
</dbReference>
<evidence type="ECO:0000259" key="5">
    <source>
        <dbReference type="PROSITE" id="PS50977"/>
    </source>
</evidence>
<evidence type="ECO:0000256" key="2">
    <source>
        <dbReference type="ARBA" id="ARBA00023125"/>
    </source>
</evidence>
<dbReference type="GO" id="GO:0003677">
    <property type="term" value="F:DNA binding"/>
    <property type="evidence" value="ECO:0007669"/>
    <property type="project" value="UniProtKB-UniRule"/>
</dbReference>
<sequence>MIWTPKAELVRRIRFQAAIRSESLLHRFIYPCINALTLWSSLETQRMRYALDHKAQTHQRIVKEASMRFRRDGIGATGLQPLMKALGLTHGGFYAHFKSKDDLVEQALSHALDEVKGITSEVFARPDSLSEFIDLYLSLASRDAPDGGCPLPSMCLELGQRDQPSEVTDEIILHLLELFDKTLPATGSESRSLPILSTLVGGLVLSRSAFDEELSERILNTTRDYLKQEIRKTAN</sequence>
<keyword evidence="2 4" id="KW-0238">DNA-binding</keyword>
<dbReference type="InterPro" id="IPR036271">
    <property type="entry name" value="Tet_transcr_reg_TetR-rel_C_sf"/>
</dbReference>
<dbReference type="EMBL" id="LJPX01000190">
    <property type="protein sequence ID" value="KPW76924.1"/>
    <property type="molecule type" value="Genomic_DNA"/>
</dbReference>